<dbReference type="EMBL" id="CP000155">
    <property type="protein sequence ID" value="ABC33115.1"/>
    <property type="molecule type" value="Genomic_DNA"/>
</dbReference>
<keyword evidence="7" id="KW-1185">Reference proteome</keyword>
<dbReference type="OrthoDB" id="9780708at2"/>
<protein>
    <submittedName>
        <fullName evidence="6">Precorrin isomerase</fullName>
    </submittedName>
</protein>
<dbReference type="eggNOG" id="COG2082">
    <property type="taxonomic scope" value="Bacteria"/>
</dbReference>
<dbReference type="SUPFAM" id="SSF63965">
    <property type="entry name" value="Precorrin-8X methylmutase CbiC/CobH"/>
    <property type="match status" value="1"/>
</dbReference>
<evidence type="ECO:0000256" key="3">
    <source>
        <dbReference type="ARBA" id="ARBA00022573"/>
    </source>
</evidence>
<dbReference type="PANTHER" id="PTHR43588:SF1">
    <property type="entry name" value="COBALT-PRECORRIN-8 METHYLMUTASE"/>
    <property type="match status" value="1"/>
</dbReference>
<evidence type="ECO:0000313" key="7">
    <source>
        <dbReference type="Proteomes" id="UP000000238"/>
    </source>
</evidence>
<dbReference type="GO" id="GO:0016993">
    <property type="term" value="F:precorrin-8X methylmutase activity"/>
    <property type="evidence" value="ECO:0007669"/>
    <property type="project" value="InterPro"/>
</dbReference>
<gene>
    <name evidence="6" type="primary">cobH</name>
    <name evidence="6" type="ordered locus">HCH_06473</name>
</gene>
<comment type="similarity">
    <text evidence="2">Belongs to the CobH/CbiC family.</text>
</comment>
<dbReference type="AlphaFoldDB" id="Q2S8A9"/>
<organism evidence="6 7">
    <name type="scientific">Hahella chejuensis (strain KCTC 2396)</name>
    <dbReference type="NCBI Taxonomy" id="349521"/>
    <lineage>
        <taxon>Bacteria</taxon>
        <taxon>Pseudomonadati</taxon>
        <taxon>Pseudomonadota</taxon>
        <taxon>Gammaproteobacteria</taxon>
        <taxon>Oceanospirillales</taxon>
        <taxon>Hahellaceae</taxon>
        <taxon>Hahella</taxon>
    </lineage>
</organism>
<dbReference type="GO" id="GO:0009236">
    <property type="term" value="P:cobalamin biosynthetic process"/>
    <property type="evidence" value="ECO:0007669"/>
    <property type="project" value="UniProtKB-UniPathway"/>
</dbReference>
<dbReference type="Gene3D" id="3.40.50.10230">
    <property type="entry name" value="Cobalamin biosynthesis CobH/CbiC, precorrin-8X methylmutase"/>
    <property type="match status" value="1"/>
</dbReference>
<dbReference type="HOGENOM" id="CLU_084703_0_0_6"/>
<dbReference type="STRING" id="349521.HCH_06473"/>
<evidence type="ECO:0000256" key="4">
    <source>
        <dbReference type="ARBA" id="ARBA00023235"/>
    </source>
</evidence>
<evidence type="ECO:0000256" key="2">
    <source>
        <dbReference type="ARBA" id="ARBA00009774"/>
    </source>
</evidence>
<evidence type="ECO:0000256" key="1">
    <source>
        <dbReference type="ARBA" id="ARBA00004953"/>
    </source>
</evidence>
<dbReference type="RefSeq" id="WP_011400167.1">
    <property type="nucleotide sequence ID" value="NC_007645.1"/>
</dbReference>
<evidence type="ECO:0000259" key="5">
    <source>
        <dbReference type="Pfam" id="PF02570"/>
    </source>
</evidence>
<reference evidence="6 7" key="1">
    <citation type="journal article" date="2005" name="Nucleic Acids Res.">
        <title>Genomic blueprint of Hahella chejuensis, a marine microbe producing an algicidal agent.</title>
        <authorList>
            <person name="Jeong H."/>
            <person name="Yim J.H."/>
            <person name="Lee C."/>
            <person name="Choi S.-H."/>
            <person name="Park Y.K."/>
            <person name="Yoon S.H."/>
            <person name="Hur C.-G."/>
            <person name="Kang H.-Y."/>
            <person name="Kim D."/>
            <person name="Lee H.H."/>
            <person name="Park K.H."/>
            <person name="Park S.-H."/>
            <person name="Park H.-S."/>
            <person name="Lee H.K."/>
            <person name="Oh T.K."/>
            <person name="Kim J.F."/>
        </authorList>
    </citation>
    <scope>NUCLEOTIDE SEQUENCE [LARGE SCALE GENOMIC DNA]</scope>
    <source>
        <strain evidence="6 7">KCTC 2396</strain>
    </source>
</reference>
<dbReference type="InterPro" id="IPR036588">
    <property type="entry name" value="CobH/CbiC_sf"/>
</dbReference>
<name>Q2S8A9_HAHCH</name>
<dbReference type="PANTHER" id="PTHR43588">
    <property type="entry name" value="COBALT-PRECORRIN-8 METHYLMUTASE"/>
    <property type="match status" value="1"/>
</dbReference>
<proteinExistence type="inferred from homology"/>
<keyword evidence="3" id="KW-0169">Cobalamin biosynthesis</keyword>
<comment type="pathway">
    <text evidence="1">Cofactor biosynthesis; adenosylcobalamin biosynthesis.</text>
</comment>
<dbReference type="UniPathway" id="UPA00148"/>
<dbReference type="KEGG" id="hch:HCH_06473"/>
<dbReference type="Proteomes" id="UP000000238">
    <property type="component" value="Chromosome"/>
</dbReference>
<keyword evidence="4 6" id="KW-0413">Isomerase</keyword>
<dbReference type="InterPro" id="IPR003722">
    <property type="entry name" value="Cbl_synth_CobH/CbiC"/>
</dbReference>
<accession>Q2S8A9</accession>
<feature type="domain" description="Cobalamin biosynthesis precorrin-8X methylmutase CobH/CbiC" evidence="5">
    <location>
        <begin position="12"/>
        <end position="206"/>
    </location>
</feature>
<dbReference type="Pfam" id="PF02570">
    <property type="entry name" value="CbiC"/>
    <property type="match status" value="1"/>
</dbReference>
<evidence type="ECO:0000313" key="6">
    <source>
        <dbReference type="EMBL" id="ABC33115.1"/>
    </source>
</evidence>
<sequence>MHFDYEKDPLAIERESFRQIRELTDLTSLTQDEAQVAMRLIHSCGDPQIMAQLRFTPGAVEAGLAAIRAGASVLCDVEMVRHGLTKRMLETPAHCFLNAPETPGLAKTNGETRCMAALELWRPLLADSVVLIGNAPTALFRLLEMVRDGAPKPALVIGMPVGFVGAAESKDALWRHCDELGLQAIALLGRQGGSALTASAFNALLRISRGIYF</sequence>